<dbReference type="InterPro" id="IPR025110">
    <property type="entry name" value="AMP-bd_C"/>
</dbReference>
<dbReference type="Proteomes" id="UP000288972">
    <property type="component" value="Chromosome"/>
</dbReference>
<dbReference type="PANTHER" id="PTHR45527:SF1">
    <property type="entry name" value="FATTY ACID SYNTHASE"/>
    <property type="match status" value="1"/>
</dbReference>
<comment type="similarity">
    <text evidence="2">Belongs to the ATP-dependent AMP-binding enzyme family.</text>
</comment>
<dbReference type="PROSITE" id="PS00012">
    <property type="entry name" value="PHOSPHOPANTETHEINE"/>
    <property type="match status" value="2"/>
</dbReference>
<evidence type="ECO:0000259" key="6">
    <source>
        <dbReference type="PROSITE" id="PS50075"/>
    </source>
</evidence>
<dbReference type="InterPro" id="IPR010071">
    <property type="entry name" value="AA_adenyl_dom"/>
</dbReference>
<dbReference type="Gene3D" id="3.40.50.12780">
    <property type="entry name" value="N-terminal domain of ligase-like"/>
    <property type="match status" value="1"/>
</dbReference>
<dbReference type="EMBL" id="CP030053">
    <property type="protein sequence ID" value="QAU45211.1"/>
    <property type="molecule type" value="Genomic_DNA"/>
</dbReference>
<dbReference type="SMART" id="SM00823">
    <property type="entry name" value="PKS_PP"/>
    <property type="match status" value="2"/>
</dbReference>
<dbReference type="Gene3D" id="3.30.300.30">
    <property type="match status" value="2"/>
</dbReference>
<dbReference type="PROSITE" id="PS50075">
    <property type="entry name" value="CARRIER"/>
    <property type="match status" value="2"/>
</dbReference>
<dbReference type="InterPro" id="IPR045851">
    <property type="entry name" value="AMP-bd_C_sf"/>
</dbReference>
<evidence type="ECO:0000256" key="1">
    <source>
        <dbReference type="ARBA" id="ARBA00001957"/>
    </source>
</evidence>
<feature type="region of interest" description="Disordered" evidence="5">
    <location>
        <begin position="1"/>
        <end position="21"/>
    </location>
</feature>
<dbReference type="PROSITE" id="PS00455">
    <property type="entry name" value="AMP_BINDING"/>
    <property type="match status" value="1"/>
</dbReference>
<dbReference type="FunFam" id="3.40.50.980:FF:000001">
    <property type="entry name" value="Non-ribosomal peptide synthetase"/>
    <property type="match status" value="1"/>
</dbReference>
<accession>A0AAE5WY19</accession>
<dbReference type="Gene3D" id="3.30.559.30">
    <property type="entry name" value="Nonribosomal peptide synthetase, condensation domain"/>
    <property type="match status" value="2"/>
</dbReference>
<dbReference type="Pfam" id="PF13193">
    <property type="entry name" value="AMP-binding_C"/>
    <property type="match status" value="2"/>
</dbReference>
<dbReference type="InterPro" id="IPR029058">
    <property type="entry name" value="AB_hydrolase_fold"/>
</dbReference>
<dbReference type="Gene3D" id="1.10.1200.10">
    <property type="entry name" value="ACP-like"/>
    <property type="match status" value="1"/>
</dbReference>
<dbReference type="Pfam" id="PF00501">
    <property type="entry name" value="AMP-binding"/>
    <property type="match status" value="2"/>
</dbReference>
<protein>
    <recommendedName>
        <fullName evidence="6">Carrier domain-containing protein</fullName>
    </recommendedName>
</protein>
<evidence type="ECO:0000256" key="5">
    <source>
        <dbReference type="SAM" id="MobiDB-lite"/>
    </source>
</evidence>
<dbReference type="GO" id="GO:0043041">
    <property type="term" value="P:amino acid activation for nonribosomal peptide biosynthetic process"/>
    <property type="evidence" value="ECO:0007669"/>
    <property type="project" value="TreeGrafter"/>
</dbReference>
<dbReference type="Pfam" id="PF00550">
    <property type="entry name" value="PP-binding"/>
    <property type="match status" value="2"/>
</dbReference>
<evidence type="ECO:0000256" key="4">
    <source>
        <dbReference type="ARBA" id="ARBA00022553"/>
    </source>
</evidence>
<dbReference type="Gene3D" id="3.40.50.1820">
    <property type="entry name" value="alpha/beta hydrolase"/>
    <property type="match status" value="1"/>
</dbReference>
<organism evidence="7 8">
    <name type="scientific">Bradyrhizobium guangzhouense</name>
    <dbReference type="NCBI Taxonomy" id="1325095"/>
    <lineage>
        <taxon>Bacteria</taxon>
        <taxon>Pseudomonadati</taxon>
        <taxon>Pseudomonadota</taxon>
        <taxon>Alphaproteobacteria</taxon>
        <taxon>Hyphomicrobiales</taxon>
        <taxon>Nitrobacteraceae</taxon>
        <taxon>Bradyrhizobium</taxon>
    </lineage>
</organism>
<dbReference type="GO" id="GO:0003824">
    <property type="term" value="F:catalytic activity"/>
    <property type="evidence" value="ECO:0007669"/>
    <property type="project" value="InterPro"/>
</dbReference>
<dbReference type="InterPro" id="IPR036736">
    <property type="entry name" value="ACP-like_sf"/>
</dbReference>
<dbReference type="Pfam" id="PF00668">
    <property type="entry name" value="Condensation"/>
    <property type="match status" value="2"/>
</dbReference>
<proteinExistence type="inferred from homology"/>
<dbReference type="FunFam" id="3.30.300.30:FF:000010">
    <property type="entry name" value="Enterobactin synthetase component F"/>
    <property type="match status" value="1"/>
</dbReference>
<feature type="domain" description="Carrier" evidence="6">
    <location>
        <begin position="2047"/>
        <end position="2122"/>
    </location>
</feature>
<dbReference type="InterPro" id="IPR006162">
    <property type="entry name" value="Ppantetheine_attach_site"/>
</dbReference>
<feature type="compositionally biased region" description="Polar residues" evidence="5">
    <location>
        <begin position="1"/>
        <end position="20"/>
    </location>
</feature>
<dbReference type="InterPro" id="IPR042099">
    <property type="entry name" value="ANL_N_sf"/>
</dbReference>
<feature type="domain" description="Carrier" evidence="6">
    <location>
        <begin position="988"/>
        <end position="1063"/>
    </location>
</feature>
<dbReference type="SUPFAM" id="SSF52777">
    <property type="entry name" value="CoA-dependent acyltransferases"/>
    <property type="match status" value="4"/>
</dbReference>
<dbReference type="InterPro" id="IPR000873">
    <property type="entry name" value="AMP-dep_synth/lig_dom"/>
</dbReference>
<dbReference type="InterPro" id="IPR020806">
    <property type="entry name" value="PKS_PP-bd"/>
</dbReference>
<dbReference type="FunFam" id="1.10.1200.10:FF:000005">
    <property type="entry name" value="Nonribosomal peptide synthetase 1"/>
    <property type="match status" value="1"/>
</dbReference>
<evidence type="ECO:0000256" key="3">
    <source>
        <dbReference type="ARBA" id="ARBA00022450"/>
    </source>
</evidence>
<dbReference type="Gene3D" id="3.30.559.10">
    <property type="entry name" value="Chloramphenicol acetyltransferase-like domain"/>
    <property type="match status" value="2"/>
</dbReference>
<evidence type="ECO:0000313" key="7">
    <source>
        <dbReference type="EMBL" id="QAU45211.1"/>
    </source>
</evidence>
<feature type="region of interest" description="Disordered" evidence="5">
    <location>
        <begin position="2026"/>
        <end position="2046"/>
    </location>
</feature>
<dbReference type="Gene3D" id="2.30.38.10">
    <property type="entry name" value="Luciferase, Domain 3"/>
    <property type="match status" value="1"/>
</dbReference>
<dbReference type="CDD" id="cd17651">
    <property type="entry name" value="A_NRPS_VisG_like"/>
    <property type="match status" value="1"/>
</dbReference>
<dbReference type="InterPro" id="IPR001242">
    <property type="entry name" value="Condensation_dom"/>
</dbReference>
<dbReference type="InterPro" id="IPR009081">
    <property type="entry name" value="PP-bd_ACP"/>
</dbReference>
<dbReference type="SUPFAM" id="SSF56801">
    <property type="entry name" value="Acetyl-CoA synthetase-like"/>
    <property type="match status" value="2"/>
</dbReference>
<reference evidence="7 8" key="1">
    <citation type="submission" date="2018-06" db="EMBL/GenBank/DDBJ databases">
        <title>Comparative genomics of rhizobia nodulating Arachis hypogaea in China.</title>
        <authorList>
            <person name="Li Y."/>
        </authorList>
    </citation>
    <scope>NUCLEOTIDE SEQUENCE [LARGE SCALE GENOMIC DNA]</scope>
    <source>
        <strain evidence="7 8">CCBAU 51670</strain>
    </source>
</reference>
<gene>
    <name evidence="7" type="ORF">XH91_07515</name>
</gene>
<dbReference type="CDD" id="cd19531">
    <property type="entry name" value="LCL_NRPS-like"/>
    <property type="match status" value="2"/>
</dbReference>
<dbReference type="InterPro" id="IPR023213">
    <property type="entry name" value="CAT-like_dom_sf"/>
</dbReference>
<comment type="cofactor">
    <cofactor evidence="1">
        <name>pantetheine 4'-phosphate</name>
        <dbReference type="ChEBI" id="CHEBI:47942"/>
    </cofactor>
</comment>
<dbReference type="KEGG" id="bgz:XH91_07515"/>
<dbReference type="GO" id="GO:0005829">
    <property type="term" value="C:cytosol"/>
    <property type="evidence" value="ECO:0007669"/>
    <property type="project" value="TreeGrafter"/>
</dbReference>
<evidence type="ECO:0000313" key="8">
    <source>
        <dbReference type="Proteomes" id="UP000288972"/>
    </source>
</evidence>
<sequence>MLSTISQAPNQPNGSASQFVKNGERRARPLSFAQSRLWILDRFQPGNPAYNIATSVPLYGRVDVAVLERTINEIVRRHEALRTTFEVVDGQPAQVVKPSLKLKLAIVDLRSRSGAAREEALSRFIYAESRRPFDLRTGPLLYASLVHLNSNQSFLMLVMHHIVSDGWSMSVLNRELTTIYVAFLRRSPSPLPELTVQYPDFAVWQAEWFRGELLQKQLGYWRKQLSGLRSVLNLPTDRRRPSVQTSNGSVRVFTLDQKLCEALKTLGNASRASLFMTLLAAFKVLLHRLSGETDIAVGSPIANRTRSELEGLIGFFVNTLVLRTDLSGDPTFVELLVRERDVALEAYSNQDMPFEKLVDELQLDRDLSRNPFFQILFGVQNIGAVDRSAAPIQPLGSQIQAGAVGNGTAKFDLTMSVLDTGAGAQGALEFNTDLFDESTAEVMIERYIALLHRIVENPRETLSRLSIWMPDEVIKTADSADAPETAAVPTEVLGARIAAHAARSPTALATIDPNGTCTYFELNQRANRIARTSFLGKLSAGSTVAVASRSGSGGLALILAILKAGLVWAPIDPADILAPGGLPLNSDRAERILTALRPALVIVDEATEPCFRQFGGEVVRFDEVWADSATRPDDELANSVTLDSPAMMLAQVDGTAKMTTVHLSHRMLSRAGCDRFLRLSPEDRVAHLSKIGSDCGRYEIFGALAAGAAIVFVPPELSFRSRRFATLLHDSSVTVLSLALADLERLVREFPRSLRSVRLVLSTERGLDWGQLQEALTPELIGRIHMVSGDPAAGGFYLIQPLALLKPDAAVIPLGIPAAGVRINLLGRDLEPVPGRVPGHIYVQNPDLSHPEPGYRTDDFARLENGQFVLHGDMEDALLTGHLKTYFVEIEAALREHPAVEAAAVAARTRQGLHDRGVVAFLKLSRDVPVSELQSFLAERIPARLMPSTFELRREIPYDRKGDIDRRALAEIVARLDAPISGIEEYLAPRDNLEIYLTQIWMDVLHTDVVGIRDNFFRLGGHSLIATQIIARISDNLQIDVPLQRLFEAPTIEQLAAIIKPLVGSDPQPQVSTIPRIARDRPIPLSFAQQRLWFLDQFDPHSAVYNIAMPVRFAALDVAALEGALNDLIVRHETLRTTFDTVADEPVQVIAPSLQIKMPVHDLRNMPEQTKKLEMQRLTTRQTRMPFDLKHGPVLRAELIRLHNNDNLFLLTIHHIAADGWSMDIISRELVALYEARRSRRPPSLPDLPIQYADFASWQRRYLSGPVLQRDVSYWKDKLQGAPPLLELPSDRPRPAMQTFTGGLYTFTLPPSLLKSVKTFSEQEQVTLFTTLLSAFYVLLYRYTGREDLVVGSPIANRVRPELEGLIGFIVNTLVLRTQFSANSTFRALVSEVRDVTMGAFAHQGIPFERLVEEIQPSRNLSYNPLFQVMIALQNMGRPMAADGLLDEDTLSLSAGISKFDLTMFLSESSSDLRAGIEYNSDLFDRSTVARFAGHYGALVTAAMNEPDRPIWSLPMLLPAETAALADWNDTEDPIQPEISHVLFEKQAALLPDEVALVAGEEKTTYKELNCRANALAHRLIGLGIGPGSRVAICIERGVDMIVALIATLKAGAAYVPIDPSYPKERIAYMAADARVALMLTQSARRSELSEATGVLLAIDDLEPAVLADDNPAVSATAGSLAYVIYTSGSTGRPKGVAMPHGPLASLIRWQIARSALPTAAPTLQFASLSFDVSFQEIFSTLGAGGTLVLITEEQRRDPPALWKLLHQENVRRLFLPYVALQQLAEHARHAAVLPHSLTEIVTAGEQLQITPQIAAMITRLSANLYNQYGPTESHVVTELALTGAASDWPARPSIGRVLPNTVIQILDSHGQLCPIGIPGELCIGGSALAHGYLERPALTAERFVPDGQSTKGGRLYRTGDRARFLSNGELQFLGRSDQQVKIRGFRVELGEIEVALRTHPSVREAVVVARESRGELRLFGYIQADPESPVSTEDLRAHLRAILPEQMIPATYVIVGSLPLTPSGKLSRNNLPDPQEEASHSTAGEVPRTPVEIALVRLWSDILQVPSVGIKDNFFELGGHSLLATRVISRIRDEFGAELPVRLMFDNPTVEALAQATVESMMEKRGDDQIDRLLAKLEQTPEEAAHSLN</sequence>
<dbReference type="GO" id="GO:0044550">
    <property type="term" value="P:secondary metabolite biosynthetic process"/>
    <property type="evidence" value="ECO:0007669"/>
    <property type="project" value="TreeGrafter"/>
</dbReference>
<dbReference type="PANTHER" id="PTHR45527">
    <property type="entry name" value="NONRIBOSOMAL PEPTIDE SYNTHETASE"/>
    <property type="match status" value="1"/>
</dbReference>
<keyword evidence="4" id="KW-0597">Phosphoprotein</keyword>
<name>A0AAE5WY19_9BRAD</name>
<dbReference type="NCBIfam" id="TIGR01733">
    <property type="entry name" value="AA-adenyl-dom"/>
    <property type="match status" value="1"/>
</dbReference>
<dbReference type="InterPro" id="IPR020845">
    <property type="entry name" value="AMP-binding_CS"/>
</dbReference>
<keyword evidence="3" id="KW-0596">Phosphopantetheine</keyword>
<dbReference type="GO" id="GO:0031177">
    <property type="term" value="F:phosphopantetheine binding"/>
    <property type="evidence" value="ECO:0007669"/>
    <property type="project" value="InterPro"/>
</dbReference>
<dbReference type="FunFam" id="1.10.1200.10:FF:000016">
    <property type="entry name" value="Non-ribosomal peptide synthase"/>
    <property type="match status" value="1"/>
</dbReference>
<evidence type="ECO:0000256" key="2">
    <source>
        <dbReference type="ARBA" id="ARBA00006432"/>
    </source>
</evidence>
<dbReference type="SUPFAM" id="SSF47336">
    <property type="entry name" value="ACP-like"/>
    <property type="match status" value="2"/>
</dbReference>
<dbReference type="FunFam" id="3.30.559.10:FF:000012">
    <property type="entry name" value="Non-ribosomal peptide synthetase"/>
    <property type="match status" value="2"/>
</dbReference>
<dbReference type="Gene3D" id="3.40.50.980">
    <property type="match status" value="2"/>
</dbReference>
<dbReference type="GO" id="GO:0072330">
    <property type="term" value="P:monocarboxylic acid biosynthetic process"/>
    <property type="evidence" value="ECO:0007669"/>
    <property type="project" value="UniProtKB-ARBA"/>
</dbReference>